<keyword evidence="1" id="KW-0560">Oxidoreductase</keyword>
<dbReference type="GO" id="GO:0051287">
    <property type="term" value="F:NAD binding"/>
    <property type="evidence" value="ECO:0007669"/>
    <property type="project" value="InterPro"/>
</dbReference>
<dbReference type="PANTHER" id="PTHR10996">
    <property type="entry name" value="2-HYDROXYACID DEHYDROGENASE-RELATED"/>
    <property type="match status" value="1"/>
</dbReference>
<reference evidence="4 5" key="1">
    <citation type="submission" date="2019-07" db="EMBL/GenBank/DDBJ databases">
        <title>Genomes of Cafeteria roenbergensis.</title>
        <authorList>
            <person name="Fischer M.G."/>
            <person name="Hackl T."/>
            <person name="Roman M."/>
        </authorList>
    </citation>
    <scope>NUCLEOTIDE SEQUENCE [LARGE SCALE GENOMIC DNA]</scope>
    <source>
        <strain evidence="4 5">BVI</strain>
    </source>
</reference>
<sequence>MAASGTSRVLVVQDAAFPAELQAAVDARFRSVISPGFAPPPGLPEPAQVLLSASHDAVTGDVLDAFGGTIKVVSNFGVGYDHIDEAACTERGVLLGNTPNVLTAATAEMALALLLAHARRVVEGDALNG</sequence>
<dbReference type="SUPFAM" id="SSF52283">
    <property type="entry name" value="Formate/glycerate dehydrogenase catalytic domain-like"/>
    <property type="match status" value="1"/>
</dbReference>
<evidence type="ECO:0000259" key="3">
    <source>
        <dbReference type="Pfam" id="PF00389"/>
    </source>
</evidence>
<evidence type="ECO:0000313" key="4">
    <source>
        <dbReference type="EMBL" id="KAA0147991.1"/>
    </source>
</evidence>
<feature type="domain" description="D-isomer specific 2-hydroxyacid dehydrogenase catalytic" evidence="3">
    <location>
        <begin position="46"/>
        <end position="110"/>
    </location>
</feature>
<dbReference type="GO" id="GO:0005829">
    <property type="term" value="C:cytosol"/>
    <property type="evidence" value="ECO:0007669"/>
    <property type="project" value="TreeGrafter"/>
</dbReference>
<dbReference type="Proteomes" id="UP000323011">
    <property type="component" value="Unassembled WGS sequence"/>
</dbReference>
<comment type="caution">
    <text evidence="4">The sequence shown here is derived from an EMBL/GenBank/DDBJ whole genome shotgun (WGS) entry which is preliminary data.</text>
</comment>
<dbReference type="InterPro" id="IPR006139">
    <property type="entry name" value="D-isomer_2_OHA_DH_cat_dom"/>
</dbReference>
<proteinExistence type="predicted"/>
<dbReference type="InterPro" id="IPR050223">
    <property type="entry name" value="D-isomer_2-hydroxyacid_DH"/>
</dbReference>
<dbReference type="GO" id="GO:0030267">
    <property type="term" value="F:glyoxylate reductase (NADPH) activity"/>
    <property type="evidence" value="ECO:0007669"/>
    <property type="project" value="TreeGrafter"/>
</dbReference>
<dbReference type="Pfam" id="PF00389">
    <property type="entry name" value="2-Hacid_dh"/>
    <property type="match status" value="1"/>
</dbReference>
<evidence type="ECO:0000313" key="5">
    <source>
        <dbReference type="Proteomes" id="UP000323011"/>
    </source>
</evidence>
<dbReference type="AlphaFoldDB" id="A0A5A8C816"/>
<dbReference type="EMBL" id="VLTN01000058">
    <property type="protein sequence ID" value="KAA0147991.1"/>
    <property type="molecule type" value="Genomic_DNA"/>
</dbReference>
<name>A0A5A8C816_CAFRO</name>
<dbReference type="GO" id="GO:0016618">
    <property type="term" value="F:hydroxypyruvate reductase [NAD(P)H] activity"/>
    <property type="evidence" value="ECO:0007669"/>
    <property type="project" value="TreeGrafter"/>
</dbReference>
<dbReference type="Gene3D" id="3.40.50.720">
    <property type="entry name" value="NAD(P)-binding Rossmann-like Domain"/>
    <property type="match status" value="1"/>
</dbReference>
<gene>
    <name evidence="4" type="ORF">FNF29_06935</name>
</gene>
<protein>
    <recommendedName>
        <fullName evidence="3">D-isomer specific 2-hydroxyacid dehydrogenase catalytic domain-containing protein</fullName>
    </recommendedName>
</protein>
<evidence type="ECO:0000256" key="1">
    <source>
        <dbReference type="ARBA" id="ARBA00023002"/>
    </source>
</evidence>
<organism evidence="4 5">
    <name type="scientific">Cafeteria roenbergensis</name>
    <name type="common">Marine flagellate</name>
    <dbReference type="NCBI Taxonomy" id="33653"/>
    <lineage>
        <taxon>Eukaryota</taxon>
        <taxon>Sar</taxon>
        <taxon>Stramenopiles</taxon>
        <taxon>Bigyra</taxon>
        <taxon>Opalozoa</taxon>
        <taxon>Bicosoecida</taxon>
        <taxon>Cafeteriaceae</taxon>
        <taxon>Cafeteria</taxon>
    </lineage>
</organism>
<keyword evidence="2" id="KW-0520">NAD</keyword>
<accession>A0A5A8C816</accession>
<evidence type="ECO:0000256" key="2">
    <source>
        <dbReference type="ARBA" id="ARBA00023027"/>
    </source>
</evidence>
<dbReference type="PANTHER" id="PTHR10996:SF178">
    <property type="entry name" value="2-HYDROXYACID DEHYDROGENASE YGL185C-RELATED"/>
    <property type="match status" value="1"/>
</dbReference>
<keyword evidence="5" id="KW-1185">Reference proteome</keyword>